<reference evidence="2" key="1">
    <citation type="submission" date="2020-02" db="EMBL/GenBank/DDBJ databases">
        <authorList>
            <person name="Meier V. D."/>
        </authorList>
    </citation>
    <scope>NUCLEOTIDE SEQUENCE</scope>
    <source>
        <strain evidence="2">AVDCRST_MAG53</strain>
    </source>
</reference>
<evidence type="ECO:0000259" key="1">
    <source>
        <dbReference type="PROSITE" id="PS51704"/>
    </source>
</evidence>
<dbReference type="CDD" id="cd08556">
    <property type="entry name" value="GDPD"/>
    <property type="match status" value="1"/>
</dbReference>
<dbReference type="AlphaFoldDB" id="A0A6J4RPB3"/>
<dbReference type="GO" id="GO:0006629">
    <property type="term" value="P:lipid metabolic process"/>
    <property type="evidence" value="ECO:0007669"/>
    <property type="project" value="InterPro"/>
</dbReference>
<dbReference type="PROSITE" id="PS51704">
    <property type="entry name" value="GP_PDE"/>
    <property type="match status" value="1"/>
</dbReference>
<protein>
    <submittedName>
        <fullName evidence="2">Glycerophosphoryl diester phosphodiesterase</fullName>
        <ecNumber evidence="2">3.1.4.46</ecNumber>
    </submittedName>
</protein>
<sequence length="233" mass="24299">MRFAGGAGVEVIAHRGASMELPEHTFAAFDLALRQGADALELDLRATADGHVVVLHDPTLARTHGDPRPVAQVRLADLPAAPAVLTLAGVLERYAGAARLLLELKPGGAPAEAVVRQVTGTRGVVLQSFDRFALRRVARCAPGLAVAPLYTSRPTARQLDRAARGAEGVGVPHELVDAALVGAVHRRGLRLRAYTANEPAELLRLAALGVDGLITDAPARARAALARVESAAA</sequence>
<dbReference type="InterPro" id="IPR017946">
    <property type="entry name" value="PLC-like_Pdiesterase_TIM-brl"/>
</dbReference>
<dbReference type="InterPro" id="IPR030395">
    <property type="entry name" value="GP_PDE_dom"/>
</dbReference>
<dbReference type="PANTHER" id="PTHR46211">
    <property type="entry name" value="GLYCEROPHOSPHORYL DIESTER PHOSPHODIESTERASE"/>
    <property type="match status" value="1"/>
</dbReference>
<name>A0A6J4RPB3_9ACTN</name>
<dbReference type="Pfam" id="PF03009">
    <property type="entry name" value="GDPD"/>
    <property type="match status" value="1"/>
</dbReference>
<feature type="domain" description="GP-PDE" evidence="1">
    <location>
        <begin position="9"/>
        <end position="225"/>
    </location>
</feature>
<dbReference type="SUPFAM" id="SSF51695">
    <property type="entry name" value="PLC-like phosphodiesterases"/>
    <property type="match status" value="1"/>
</dbReference>
<organism evidence="2">
    <name type="scientific">uncultured Solirubrobacteraceae bacterium</name>
    <dbReference type="NCBI Taxonomy" id="1162706"/>
    <lineage>
        <taxon>Bacteria</taxon>
        <taxon>Bacillati</taxon>
        <taxon>Actinomycetota</taxon>
        <taxon>Thermoleophilia</taxon>
        <taxon>Solirubrobacterales</taxon>
        <taxon>Solirubrobacteraceae</taxon>
        <taxon>environmental samples</taxon>
    </lineage>
</organism>
<accession>A0A6J4RPB3</accession>
<proteinExistence type="predicted"/>
<dbReference type="PANTHER" id="PTHR46211:SF1">
    <property type="entry name" value="GLYCEROPHOSPHODIESTER PHOSPHODIESTERASE, CYTOPLASMIC"/>
    <property type="match status" value="1"/>
</dbReference>
<evidence type="ECO:0000313" key="2">
    <source>
        <dbReference type="EMBL" id="CAA9478829.1"/>
    </source>
</evidence>
<dbReference type="Gene3D" id="3.20.20.190">
    <property type="entry name" value="Phosphatidylinositol (PI) phosphodiesterase"/>
    <property type="match status" value="1"/>
</dbReference>
<dbReference type="EC" id="3.1.4.46" evidence="2"/>
<dbReference type="GO" id="GO:0008889">
    <property type="term" value="F:glycerophosphodiester phosphodiesterase activity"/>
    <property type="evidence" value="ECO:0007669"/>
    <property type="project" value="UniProtKB-EC"/>
</dbReference>
<gene>
    <name evidence="2" type="ORF">AVDCRST_MAG53-634</name>
</gene>
<keyword evidence="2" id="KW-0378">Hydrolase</keyword>
<dbReference type="EMBL" id="CADCVR010000019">
    <property type="protein sequence ID" value="CAA9478829.1"/>
    <property type="molecule type" value="Genomic_DNA"/>
</dbReference>